<evidence type="ECO:0000259" key="5">
    <source>
        <dbReference type="PROSITE" id="PS51184"/>
    </source>
</evidence>
<dbReference type="EMBL" id="JBHRWK010000092">
    <property type="protein sequence ID" value="MFC3455436.1"/>
    <property type="molecule type" value="Genomic_DNA"/>
</dbReference>
<feature type="domain" description="JmjC" evidence="5">
    <location>
        <begin position="1"/>
        <end position="121"/>
    </location>
</feature>
<comment type="cofactor">
    <cofactor evidence="1">
        <name>Fe(2+)</name>
        <dbReference type="ChEBI" id="CHEBI:29033"/>
    </cofactor>
</comment>
<dbReference type="Proteomes" id="UP001595645">
    <property type="component" value="Unassembled WGS sequence"/>
</dbReference>
<name>A0ABV7PAK9_9PSEU</name>
<evidence type="ECO:0000256" key="2">
    <source>
        <dbReference type="ARBA" id="ARBA00022723"/>
    </source>
</evidence>
<dbReference type="RefSeq" id="WP_378245970.1">
    <property type="nucleotide sequence ID" value="NZ_JBHRWK010000092.1"/>
</dbReference>
<proteinExistence type="predicted"/>
<dbReference type="Gene3D" id="2.60.120.650">
    <property type="entry name" value="Cupin"/>
    <property type="match status" value="1"/>
</dbReference>
<reference evidence="7" key="1">
    <citation type="journal article" date="2019" name="Int. J. Syst. Evol. Microbiol.">
        <title>The Global Catalogue of Microorganisms (GCM) 10K type strain sequencing project: providing services to taxonomists for standard genome sequencing and annotation.</title>
        <authorList>
            <consortium name="The Broad Institute Genomics Platform"/>
            <consortium name="The Broad Institute Genome Sequencing Center for Infectious Disease"/>
            <person name="Wu L."/>
            <person name="Ma J."/>
        </authorList>
    </citation>
    <scope>NUCLEOTIDE SEQUENCE [LARGE SCALE GENOMIC DNA]</scope>
    <source>
        <strain evidence="7">CGMCC 4.7676</strain>
    </source>
</reference>
<sequence length="319" mass="34233">MGARLEFVHRSQGFAAHYDVHDVFVLQFAGRKHWKVYAPVHPAPLRDQSWNDHADPVAARAREDAPAIEKILEPGDVMYLPRGWPHSAAALGDVSAHLTIGIHVVTKFAVIEVLTSLVGADERLRASFPLGIGVADPACSNDHIGAVREELIDALKAVPDEEIARHVRNKVWQGNHPEPLAPIAAVTFFLNLGVGDSVRRRDGLSFPRAGPGSGQRLARTPGPPDLPPRATSTALSALPDGSRSADLADAAGDPGEGTAPPAGHCLLIEHPGPRVRLALQESGFDRTNPAISRLTRRFATPPADAIDLRGYPCTGRTRH</sequence>
<dbReference type="Pfam" id="PF08007">
    <property type="entry name" value="JmjC_2"/>
    <property type="match status" value="1"/>
</dbReference>
<dbReference type="PANTHER" id="PTHR13096:SF8">
    <property type="entry name" value="RIBOSOMAL OXYGENASE 1"/>
    <property type="match status" value="1"/>
</dbReference>
<accession>A0ABV7PAK9</accession>
<gene>
    <name evidence="6" type="ORF">ACFOSH_38880</name>
</gene>
<keyword evidence="3" id="KW-0408">Iron</keyword>
<dbReference type="PROSITE" id="PS51184">
    <property type="entry name" value="JMJC"/>
    <property type="match status" value="1"/>
</dbReference>
<protein>
    <submittedName>
        <fullName evidence="6">JmjC domain-containing protein</fullName>
    </submittedName>
</protein>
<dbReference type="PANTHER" id="PTHR13096">
    <property type="entry name" value="MINA53 MYC INDUCED NUCLEAR ANTIGEN"/>
    <property type="match status" value="1"/>
</dbReference>
<evidence type="ECO:0000256" key="4">
    <source>
        <dbReference type="SAM" id="MobiDB-lite"/>
    </source>
</evidence>
<keyword evidence="2" id="KW-0479">Metal-binding</keyword>
<evidence type="ECO:0000313" key="6">
    <source>
        <dbReference type="EMBL" id="MFC3455436.1"/>
    </source>
</evidence>
<dbReference type="InterPro" id="IPR039994">
    <property type="entry name" value="NO66-like"/>
</dbReference>
<evidence type="ECO:0000256" key="3">
    <source>
        <dbReference type="ARBA" id="ARBA00023004"/>
    </source>
</evidence>
<dbReference type="InterPro" id="IPR003347">
    <property type="entry name" value="JmjC_dom"/>
</dbReference>
<organism evidence="6 7">
    <name type="scientific">Amycolatopsis speibonae</name>
    <dbReference type="NCBI Taxonomy" id="1450224"/>
    <lineage>
        <taxon>Bacteria</taxon>
        <taxon>Bacillati</taxon>
        <taxon>Actinomycetota</taxon>
        <taxon>Actinomycetes</taxon>
        <taxon>Pseudonocardiales</taxon>
        <taxon>Pseudonocardiaceae</taxon>
        <taxon>Amycolatopsis</taxon>
    </lineage>
</organism>
<evidence type="ECO:0000256" key="1">
    <source>
        <dbReference type="ARBA" id="ARBA00001954"/>
    </source>
</evidence>
<dbReference type="SUPFAM" id="SSF51197">
    <property type="entry name" value="Clavaminate synthase-like"/>
    <property type="match status" value="1"/>
</dbReference>
<comment type="caution">
    <text evidence="6">The sequence shown here is derived from an EMBL/GenBank/DDBJ whole genome shotgun (WGS) entry which is preliminary data.</text>
</comment>
<evidence type="ECO:0000313" key="7">
    <source>
        <dbReference type="Proteomes" id="UP001595645"/>
    </source>
</evidence>
<feature type="region of interest" description="Disordered" evidence="4">
    <location>
        <begin position="203"/>
        <end position="261"/>
    </location>
</feature>
<keyword evidence="7" id="KW-1185">Reference proteome</keyword>